<dbReference type="AlphaFoldDB" id="A0AA41DAK4"/>
<dbReference type="Proteomes" id="UP000698924">
    <property type="component" value="Unassembled WGS sequence"/>
</dbReference>
<accession>A0AA41DAK4</accession>
<gene>
    <name evidence="1" type="ORF">H6D15_12350</name>
</gene>
<reference evidence="1 2" key="1">
    <citation type="journal article" date="2021" name="Sci. Rep.">
        <title>The distribution of antibiotic resistance genes in chicken gut microbiota commensals.</title>
        <authorList>
            <person name="Juricova H."/>
            <person name="Matiasovicova J."/>
            <person name="Kubasova T."/>
            <person name="Cejkova D."/>
            <person name="Rychlik I."/>
        </authorList>
    </citation>
    <scope>NUCLEOTIDE SEQUENCE [LARGE SCALE GENOMIC DNA]</scope>
    <source>
        <strain evidence="1 2">An421</strain>
    </source>
</reference>
<evidence type="ECO:0000313" key="1">
    <source>
        <dbReference type="EMBL" id="MBM6858379.1"/>
    </source>
</evidence>
<name>A0AA41DAK4_9BACT</name>
<sequence length="47" mass="5375">MAANIRKMAEAYSGKRLLVLVGLEHKPGLLKLLKECDGLVLKEYWEF</sequence>
<protein>
    <submittedName>
        <fullName evidence="1">Uncharacterized protein</fullName>
    </submittedName>
</protein>
<keyword evidence="2" id="KW-1185">Reference proteome</keyword>
<evidence type="ECO:0000313" key="2">
    <source>
        <dbReference type="Proteomes" id="UP000698924"/>
    </source>
</evidence>
<organism evidence="1 2">
    <name type="scientific">Caecibacteroides pullorum</name>
    <dbReference type="NCBI Taxonomy" id="2725562"/>
    <lineage>
        <taxon>Bacteria</taxon>
        <taxon>Pseudomonadati</taxon>
        <taxon>Bacteroidota</taxon>
        <taxon>Bacteroidia</taxon>
        <taxon>Bacteroidales</taxon>
        <taxon>Bacteroidaceae</taxon>
        <taxon>Caecibacteroides</taxon>
    </lineage>
</organism>
<dbReference type="EMBL" id="JACJMO010000024">
    <property type="protein sequence ID" value="MBM6858379.1"/>
    <property type="molecule type" value="Genomic_DNA"/>
</dbReference>
<proteinExistence type="predicted"/>
<dbReference type="RefSeq" id="WP_204972799.1">
    <property type="nucleotide sequence ID" value="NZ_JAAZTS010000023.1"/>
</dbReference>
<comment type="caution">
    <text evidence="1">The sequence shown here is derived from an EMBL/GenBank/DDBJ whole genome shotgun (WGS) entry which is preliminary data.</text>
</comment>